<feature type="compositionally biased region" description="Basic and acidic residues" evidence="1">
    <location>
        <begin position="26"/>
        <end position="44"/>
    </location>
</feature>
<evidence type="ECO:0000256" key="1">
    <source>
        <dbReference type="SAM" id="MobiDB-lite"/>
    </source>
</evidence>
<feature type="compositionally biased region" description="Basic and acidic residues" evidence="1">
    <location>
        <begin position="145"/>
        <end position="156"/>
    </location>
</feature>
<feature type="compositionally biased region" description="Basic and acidic residues" evidence="1">
    <location>
        <begin position="97"/>
        <end position="115"/>
    </location>
</feature>
<dbReference type="GeneID" id="28767516"/>
<dbReference type="InParanoid" id="A0A177CQC0"/>
<gene>
    <name evidence="2" type="ORF">CC84DRAFT_1240691</name>
</gene>
<evidence type="ECO:0000313" key="3">
    <source>
        <dbReference type="Proteomes" id="UP000077069"/>
    </source>
</evidence>
<keyword evidence="3" id="KW-1185">Reference proteome</keyword>
<protein>
    <submittedName>
        <fullName evidence="2">Uncharacterized protein</fullName>
    </submittedName>
</protein>
<evidence type="ECO:0000313" key="2">
    <source>
        <dbReference type="EMBL" id="OAG08947.1"/>
    </source>
</evidence>
<dbReference type="Proteomes" id="UP000077069">
    <property type="component" value="Unassembled WGS sequence"/>
</dbReference>
<dbReference type="EMBL" id="KV441550">
    <property type="protein sequence ID" value="OAG08947.1"/>
    <property type="molecule type" value="Genomic_DNA"/>
</dbReference>
<dbReference type="AlphaFoldDB" id="A0A177CQC0"/>
<feature type="region of interest" description="Disordered" evidence="1">
    <location>
        <begin position="139"/>
        <end position="158"/>
    </location>
</feature>
<reference evidence="2 3" key="1">
    <citation type="submission" date="2016-05" db="EMBL/GenBank/DDBJ databases">
        <title>Comparative analysis of secretome profiles of manganese(II)-oxidizing ascomycete fungi.</title>
        <authorList>
            <consortium name="DOE Joint Genome Institute"/>
            <person name="Zeiner C.A."/>
            <person name="Purvine S.O."/>
            <person name="Zink E.M."/>
            <person name="Wu S."/>
            <person name="Pasa-Tolic L."/>
            <person name="Chaput D.L."/>
            <person name="Haridas S."/>
            <person name="Grigoriev I.V."/>
            <person name="Santelli C.M."/>
            <person name="Hansel C.M."/>
        </authorList>
    </citation>
    <scope>NUCLEOTIDE SEQUENCE [LARGE SCALE GENOMIC DNA]</scope>
    <source>
        <strain evidence="2 3">AP3s5-JAC2a</strain>
    </source>
</reference>
<feature type="region of interest" description="Disordered" evidence="1">
    <location>
        <begin position="1"/>
        <end position="44"/>
    </location>
</feature>
<proteinExistence type="predicted"/>
<dbReference type="RefSeq" id="XP_018039312.1">
    <property type="nucleotide sequence ID" value="XM_018184030.1"/>
</dbReference>
<sequence>MRQGRVGACNGNVPYNSEAALAPLPRNEKTKRPPTRRSPESIRERCAKDQLSAVSQEWTLHSNWNGKEAEASADRVWSCSTALVNTYALMLEREEAATMRSSERRPGHDRAERQRPAPTSSSYFKSVSNYFRHNWSKMTTSEAEGQERSSAGHDGGRTAAKPLQAQRLLRALPSAARVAASRASPGRCLRTSNLAWNMANFAHARVRHSRRGCSVRLSRGS</sequence>
<accession>A0A177CQC0</accession>
<feature type="region of interest" description="Disordered" evidence="1">
    <location>
        <begin position="97"/>
        <end position="123"/>
    </location>
</feature>
<name>A0A177CQC0_9PLEO</name>
<organism evidence="2 3">
    <name type="scientific">Paraphaeosphaeria sporulosa</name>
    <dbReference type="NCBI Taxonomy" id="1460663"/>
    <lineage>
        <taxon>Eukaryota</taxon>
        <taxon>Fungi</taxon>
        <taxon>Dikarya</taxon>
        <taxon>Ascomycota</taxon>
        <taxon>Pezizomycotina</taxon>
        <taxon>Dothideomycetes</taxon>
        <taxon>Pleosporomycetidae</taxon>
        <taxon>Pleosporales</taxon>
        <taxon>Massarineae</taxon>
        <taxon>Didymosphaeriaceae</taxon>
        <taxon>Paraphaeosphaeria</taxon>
    </lineage>
</organism>